<evidence type="ECO:0000313" key="5">
    <source>
        <dbReference type="EMBL" id="MBE9067889.1"/>
    </source>
</evidence>
<accession>A0A928ZUW5</accession>
<organism evidence="5 6">
    <name type="scientific">Leptolyngbya cf. ectocarpi LEGE 11479</name>
    <dbReference type="NCBI Taxonomy" id="1828722"/>
    <lineage>
        <taxon>Bacteria</taxon>
        <taxon>Bacillati</taxon>
        <taxon>Cyanobacteriota</taxon>
        <taxon>Cyanophyceae</taxon>
        <taxon>Leptolyngbyales</taxon>
        <taxon>Leptolyngbyaceae</taxon>
        <taxon>Leptolyngbya group</taxon>
        <taxon>Leptolyngbya</taxon>
    </lineage>
</organism>
<protein>
    <submittedName>
        <fullName evidence="5">Site-specific integrase</fullName>
    </submittedName>
</protein>
<sequence>MPKSNRYGQAAIWSDSELDQLFLELDERMRCLFSICLYTGCRVSEARQLRAENIVNDCIVFQWETTKGGKRTRQVEIHPTLKTILGETELPTTGYLFPGKRGGCITRQTADAALRKACDCLGFEGYSTHSFRRTALTRLSNAGVPLRVIQEISGHADLGVLQKYLAVSPEQVKSAIANI</sequence>
<gene>
    <name evidence="5" type="ORF">IQ260_14640</name>
</gene>
<evidence type="ECO:0000256" key="2">
    <source>
        <dbReference type="ARBA" id="ARBA00023125"/>
    </source>
</evidence>
<dbReference type="GO" id="GO:0003677">
    <property type="term" value="F:DNA binding"/>
    <property type="evidence" value="ECO:0007669"/>
    <property type="project" value="UniProtKB-KW"/>
</dbReference>
<reference evidence="5" key="1">
    <citation type="submission" date="2020-10" db="EMBL/GenBank/DDBJ databases">
        <authorList>
            <person name="Castelo-Branco R."/>
            <person name="Eusebio N."/>
            <person name="Adriana R."/>
            <person name="Vieira A."/>
            <person name="Brugerolle De Fraissinette N."/>
            <person name="Rezende De Castro R."/>
            <person name="Schneider M.P."/>
            <person name="Vasconcelos V."/>
            <person name="Leao P.N."/>
        </authorList>
    </citation>
    <scope>NUCLEOTIDE SEQUENCE</scope>
    <source>
        <strain evidence="5">LEGE 11479</strain>
    </source>
</reference>
<comment type="similarity">
    <text evidence="1">Belongs to the 'phage' integrase family.</text>
</comment>
<dbReference type="GO" id="GO:0015074">
    <property type="term" value="P:DNA integration"/>
    <property type="evidence" value="ECO:0007669"/>
    <property type="project" value="InterPro"/>
</dbReference>
<evidence type="ECO:0000313" key="6">
    <source>
        <dbReference type="Proteomes" id="UP000615026"/>
    </source>
</evidence>
<dbReference type="EMBL" id="JADEXP010000126">
    <property type="protein sequence ID" value="MBE9067889.1"/>
    <property type="molecule type" value="Genomic_DNA"/>
</dbReference>
<dbReference type="InterPro" id="IPR013762">
    <property type="entry name" value="Integrase-like_cat_sf"/>
</dbReference>
<dbReference type="Gene3D" id="1.10.443.10">
    <property type="entry name" value="Intergrase catalytic core"/>
    <property type="match status" value="1"/>
</dbReference>
<dbReference type="PANTHER" id="PTHR30349:SF41">
    <property type="entry name" value="INTEGRASE_RECOMBINASE PROTEIN MJ0367-RELATED"/>
    <property type="match status" value="1"/>
</dbReference>
<evidence type="ECO:0000256" key="3">
    <source>
        <dbReference type="ARBA" id="ARBA00023172"/>
    </source>
</evidence>
<keyword evidence="6" id="KW-1185">Reference proteome</keyword>
<comment type="caution">
    <text evidence="5">The sequence shown here is derived from an EMBL/GenBank/DDBJ whole genome shotgun (WGS) entry which is preliminary data.</text>
</comment>
<evidence type="ECO:0000256" key="1">
    <source>
        <dbReference type="ARBA" id="ARBA00008857"/>
    </source>
</evidence>
<proteinExistence type="inferred from homology"/>
<dbReference type="InterPro" id="IPR011010">
    <property type="entry name" value="DNA_brk_join_enz"/>
</dbReference>
<dbReference type="GO" id="GO:0006310">
    <property type="term" value="P:DNA recombination"/>
    <property type="evidence" value="ECO:0007669"/>
    <property type="project" value="UniProtKB-KW"/>
</dbReference>
<dbReference type="CDD" id="cd00796">
    <property type="entry name" value="INT_Rci_Hp1_C"/>
    <property type="match status" value="1"/>
</dbReference>
<dbReference type="InterPro" id="IPR002104">
    <property type="entry name" value="Integrase_catalytic"/>
</dbReference>
<dbReference type="PROSITE" id="PS51898">
    <property type="entry name" value="TYR_RECOMBINASE"/>
    <property type="match status" value="1"/>
</dbReference>
<name>A0A928ZUW5_LEPEC</name>
<dbReference type="SUPFAM" id="SSF56349">
    <property type="entry name" value="DNA breaking-rejoining enzymes"/>
    <property type="match status" value="1"/>
</dbReference>
<dbReference type="RefSeq" id="WP_193993847.1">
    <property type="nucleotide sequence ID" value="NZ_JADEXP010000126.1"/>
</dbReference>
<dbReference type="PANTHER" id="PTHR30349">
    <property type="entry name" value="PHAGE INTEGRASE-RELATED"/>
    <property type="match status" value="1"/>
</dbReference>
<keyword evidence="3" id="KW-0233">DNA recombination</keyword>
<dbReference type="Proteomes" id="UP000615026">
    <property type="component" value="Unassembled WGS sequence"/>
</dbReference>
<dbReference type="InterPro" id="IPR050090">
    <property type="entry name" value="Tyrosine_recombinase_XerCD"/>
</dbReference>
<feature type="domain" description="Tyr recombinase" evidence="4">
    <location>
        <begin position="8"/>
        <end position="177"/>
    </location>
</feature>
<dbReference type="Pfam" id="PF00589">
    <property type="entry name" value="Phage_integrase"/>
    <property type="match status" value="1"/>
</dbReference>
<dbReference type="AlphaFoldDB" id="A0A928ZUW5"/>
<evidence type="ECO:0000259" key="4">
    <source>
        <dbReference type="PROSITE" id="PS51898"/>
    </source>
</evidence>
<keyword evidence="2" id="KW-0238">DNA-binding</keyword>